<feature type="domain" description="HTH gntR-type" evidence="5">
    <location>
        <begin position="5"/>
        <end position="74"/>
    </location>
</feature>
<evidence type="ECO:0000256" key="3">
    <source>
        <dbReference type="ARBA" id="ARBA00023163"/>
    </source>
</evidence>
<dbReference type="RefSeq" id="WP_117895360.1">
    <property type="nucleotide sequence ID" value="NZ_CABJCV010000014.1"/>
</dbReference>
<dbReference type="GeneID" id="83016015"/>
<dbReference type="AlphaFoldDB" id="A0A412FWZ4"/>
<dbReference type="Gene3D" id="1.10.10.10">
    <property type="entry name" value="Winged helix-like DNA-binding domain superfamily/Winged helix DNA-binding domain"/>
    <property type="match status" value="2"/>
</dbReference>
<evidence type="ECO:0000313" key="7">
    <source>
        <dbReference type="Proteomes" id="UP000284178"/>
    </source>
</evidence>
<keyword evidence="3" id="KW-0804">Transcription</keyword>
<keyword evidence="7" id="KW-1185">Reference proteome</keyword>
<gene>
    <name evidence="6" type="ORF">DWY25_11490</name>
</gene>
<evidence type="ECO:0000256" key="2">
    <source>
        <dbReference type="ARBA" id="ARBA00023125"/>
    </source>
</evidence>
<proteinExistence type="predicted"/>
<dbReference type="Proteomes" id="UP000284178">
    <property type="component" value="Unassembled WGS sequence"/>
</dbReference>
<dbReference type="PANTHER" id="PTHR43537:SF5">
    <property type="entry name" value="UXU OPERON TRANSCRIPTIONAL REGULATOR"/>
    <property type="match status" value="1"/>
</dbReference>
<accession>A0A412FWZ4</accession>
<dbReference type="EMBL" id="QRUP01000014">
    <property type="protein sequence ID" value="RGR72682.1"/>
    <property type="molecule type" value="Genomic_DNA"/>
</dbReference>
<dbReference type="InterPro" id="IPR036390">
    <property type="entry name" value="WH_DNA-bd_sf"/>
</dbReference>
<dbReference type="CDD" id="cd07377">
    <property type="entry name" value="WHTH_GntR"/>
    <property type="match status" value="2"/>
</dbReference>
<evidence type="ECO:0000256" key="4">
    <source>
        <dbReference type="SAM" id="MobiDB-lite"/>
    </source>
</evidence>
<keyword evidence="1" id="KW-0805">Transcription regulation</keyword>
<feature type="domain" description="HTH gntR-type" evidence="5">
    <location>
        <begin position="254"/>
        <end position="322"/>
    </location>
</feature>
<protein>
    <submittedName>
        <fullName evidence="6">GntR family transcriptional regulator</fullName>
    </submittedName>
</protein>
<dbReference type="PANTHER" id="PTHR43537">
    <property type="entry name" value="TRANSCRIPTIONAL REGULATOR, GNTR FAMILY"/>
    <property type="match status" value="1"/>
</dbReference>
<evidence type="ECO:0000256" key="1">
    <source>
        <dbReference type="ARBA" id="ARBA00023015"/>
    </source>
</evidence>
<dbReference type="InterPro" id="IPR000524">
    <property type="entry name" value="Tscrpt_reg_HTH_GntR"/>
</dbReference>
<dbReference type="SMART" id="SM00345">
    <property type="entry name" value="HTH_GNTR"/>
    <property type="match status" value="2"/>
</dbReference>
<dbReference type="PROSITE" id="PS50949">
    <property type="entry name" value="HTH_GNTR"/>
    <property type="match status" value="2"/>
</dbReference>
<evidence type="ECO:0000313" key="6">
    <source>
        <dbReference type="EMBL" id="RGR72682.1"/>
    </source>
</evidence>
<feature type="region of interest" description="Disordered" evidence="4">
    <location>
        <begin position="495"/>
        <end position="520"/>
    </location>
</feature>
<name>A0A412FWZ4_9FIRM</name>
<reference evidence="6 7" key="1">
    <citation type="submission" date="2018-08" db="EMBL/GenBank/DDBJ databases">
        <title>A genome reference for cultivated species of the human gut microbiota.</title>
        <authorList>
            <person name="Zou Y."/>
            <person name="Xue W."/>
            <person name="Luo G."/>
        </authorList>
    </citation>
    <scope>NUCLEOTIDE SEQUENCE [LARGE SCALE GENOMIC DNA]</scope>
    <source>
        <strain evidence="6 7">AF24-29</strain>
    </source>
</reference>
<dbReference type="InterPro" id="IPR036388">
    <property type="entry name" value="WH-like_DNA-bd_sf"/>
</dbReference>
<evidence type="ECO:0000259" key="5">
    <source>
        <dbReference type="PROSITE" id="PS50949"/>
    </source>
</evidence>
<keyword evidence="2" id="KW-0238">DNA-binding</keyword>
<dbReference type="Pfam" id="PF00392">
    <property type="entry name" value="GntR"/>
    <property type="match status" value="2"/>
</dbReference>
<comment type="caution">
    <text evidence="6">The sequence shown here is derived from an EMBL/GenBank/DDBJ whole genome shotgun (WGS) entry which is preliminary data.</text>
</comment>
<organism evidence="6 7">
    <name type="scientific">Holdemania filiformis</name>
    <dbReference type="NCBI Taxonomy" id="61171"/>
    <lineage>
        <taxon>Bacteria</taxon>
        <taxon>Bacillati</taxon>
        <taxon>Bacillota</taxon>
        <taxon>Erysipelotrichia</taxon>
        <taxon>Erysipelotrichales</taxon>
        <taxon>Erysipelotrichaceae</taxon>
        <taxon>Holdemania</taxon>
    </lineage>
</organism>
<dbReference type="GO" id="GO:0003677">
    <property type="term" value="F:DNA binding"/>
    <property type="evidence" value="ECO:0007669"/>
    <property type="project" value="UniProtKB-KW"/>
</dbReference>
<dbReference type="GO" id="GO:0003700">
    <property type="term" value="F:DNA-binding transcription factor activity"/>
    <property type="evidence" value="ECO:0007669"/>
    <property type="project" value="InterPro"/>
</dbReference>
<sequence length="520" mass="58736">MFSNSTKPGQLAQTLRQEIQTGRLQPGQRLMSINDLSQVYKVSVRTVREALALLEQDGYLACCSRRRAVILTGPPQPEETLIRATLIQRGVVQDAYQTLRSLLPILLWQSGRLMKEADFDQFYRLNKKMIRFKGDHSWILSAQLFHGLLNYSGNPLFDDLYQNLEQACLLPVIPGYEHPYETMARHPQSRDFSTLLQGLQSQAPLAILSRIRRMIDRTQSHVEAYMQQLSGHFDLPMEPAGIFQWQTGPELNQNSKSRQIARSLIQAILSGELPPNSFLPAEKTMAEQYGVSVDTLRRALRYLRQLQFIRTLNGKGSQICDPDLNCFNPLASPASKRNSLTYLCALQLLCLISFPAAASAGKQLDFQQRKITAARIRQSPNPLGELIDWLAAAQTSSSMSVIVNQIFQFLYAGGPYLYHARKLPAAGLSPAYHSDLEQVLTAMEQGQISEFAHAVYHSFQRLLDSSLDYLIQQGVGEAKRLRLPDVLPRVFLEEESESHSRSAEESFPISFPDGKIRRRS</sequence>
<dbReference type="SUPFAM" id="SSF46785">
    <property type="entry name" value="Winged helix' DNA-binding domain"/>
    <property type="match status" value="2"/>
</dbReference>